<dbReference type="KEGG" id="amuc:Pan181_11950"/>
<protein>
    <recommendedName>
        <fullName evidence="3">Lipoprotein</fullName>
    </recommendedName>
</protein>
<reference evidence="1 2" key="1">
    <citation type="submission" date="2019-02" db="EMBL/GenBank/DDBJ databases">
        <title>Deep-cultivation of Planctomycetes and their phenomic and genomic characterization uncovers novel biology.</title>
        <authorList>
            <person name="Wiegand S."/>
            <person name="Jogler M."/>
            <person name="Boedeker C."/>
            <person name="Pinto D."/>
            <person name="Vollmers J."/>
            <person name="Rivas-Marin E."/>
            <person name="Kohn T."/>
            <person name="Peeters S.H."/>
            <person name="Heuer A."/>
            <person name="Rast P."/>
            <person name="Oberbeckmann S."/>
            <person name="Bunk B."/>
            <person name="Jeske O."/>
            <person name="Meyerdierks A."/>
            <person name="Storesund J.E."/>
            <person name="Kallscheuer N."/>
            <person name="Luecker S."/>
            <person name="Lage O.M."/>
            <person name="Pohl T."/>
            <person name="Merkel B.J."/>
            <person name="Hornburger P."/>
            <person name="Mueller R.-W."/>
            <person name="Bruemmer F."/>
            <person name="Labrenz M."/>
            <person name="Spormann A.M."/>
            <person name="Op den Camp H."/>
            <person name="Overmann J."/>
            <person name="Amann R."/>
            <person name="Jetten M.S.M."/>
            <person name="Mascher T."/>
            <person name="Medema M.H."/>
            <person name="Devos D.P."/>
            <person name="Kaster A.-K."/>
            <person name="Ovreas L."/>
            <person name="Rohde M."/>
            <person name="Galperin M.Y."/>
            <person name="Jogler C."/>
        </authorList>
    </citation>
    <scope>NUCLEOTIDE SEQUENCE [LARGE SCALE GENOMIC DNA]</scope>
    <source>
        <strain evidence="1 2">Pan181</strain>
    </source>
</reference>
<dbReference type="AlphaFoldDB" id="A0A518AJW1"/>
<dbReference type="Proteomes" id="UP000315750">
    <property type="component" value="Chromosome"/>
</dbReference>
<evidence type="ECO:0000313" key="1">
    <source>
        <dbReference type="EMBL" id="QDU55010.1"/>
    </source>
</evidence>
<gene>
    <name evidence="1" type="ORF">Pan181_11950</name>
</gene>
<organism evidence="1 2">
    <name type="scientific">Aeoliella mucimassa</name>
    <dbReference type="NCBI Taxonomy" id="2527972"/>
    <lineage>
        <taxon>Bacteria</taxon>
        <taxon>Pseudomonadati</taxon>
        <taxon>Planctomycetota</taxon>
        <taxon>Planctomycetia</taxon>
        <taxon>Pirellulales</taxon>
        <taxon>Lacipirellulaceae</taxon>
        <taxon>Aeoliella</taxon>
    </lineage>
</organism>
<keyword evidence="2" id="KW-1185">Reference proteome</keyword>
<evidence type="ECO:0000313" key="2">
    <source>
        <dbReference type="Proteomes" id="UP000315750"/>
    </source>
</evidence>
<dbReference type="PROSITE" id="PS51257">
    <property type="entry name" value="PROKAR_LIPOPROTEIN"/>
    <property type="match status" value="1"/>
</dbReference>
<name>A0A518AJW1_9BACT</name>
<accession>A0A518AJW1</accession>
<dbReference type="EMBL" id="CP036278">
    <property type="protein sequence ID" value="QDU55010.1"/>
    <property type="molecule type" value="Genomic_DNA"/>
</dbReference>
<sequence>MIVMRNVIVTVVVLVAMGCSSPGGLLLPVTQAGARDDSTRPLSSGACELRLATFASQPADTTPTAGGICFRLVSLAYDWPLVDQRVRFAVPFLKCRTLLSQHVLLRL</sequence>
<evidence type="ECO:0008006" key="3">
    <source>
        <dbReference type="Google" id="ProtNLM"/>
    </source>
</evidence>
<proteinExistence type="predicted"/>